<dbReference type="AlphaFoldDB" id="A0A7Y4GP15"/>
<gene>
    <name evidence="2" type="ORF">HCN58_04410</name>
</gene>
<dbReference type="RefSeq" id="WP_171578151.1">
    <property type="nucleotide sequence ID" value="NZ_JAAVLX010000002.1"/>
</dbReference>
<keyword evidence="3" id="KW-1185">Reference proteome</keyword>
<name>A0A7Y4GP15_9BRAD</name>
<evidence type="ECO:0000313" key="2">
    <source>
        <dbReference type="EMBL" id="NOJ38862.1"/>
    </source>
</evidence>
<sequence>MNSDPDPFEQGQRAARQNIPAEANPYRDGSEEHALWAAGHEKVAGPREANESEGG</sequence>
<dbReference type="Proteomes" id="UP000544122">
    <property type="component" value="Unassembled WGS sequence"/>
</dbReference>
<feature type="compositionally biased region" description="Basic and acidic residues" evidence="1">
    <location>
        <begin position="28"/>
        <end position="55"/>
    </location>
</feature>
<feature type="region of interest" description="Disordered" evidence="1">
    <location>
        <begin position="1"/>
        <end position="55"/>
    </location>
</feature>
<dbReference type="EMBL" id="JAAVLX010000002">
    <property type="protein sequence ID" value="NOJ38862.1"/>
    <property type="molecule type" value="Genomic_DNA"/>
</dbReference>
<comment type="caution">
    <text evidence="2">The sequence shown here is derived from an EMBL/GenBank/DDBJ whole genome shotgun (WGS) entry which is preliminary data.</text>
</comment>
<accession>A0A7Y4GP15</accession>
<proteinExistence type="predicted"/>
<reference evidence="2 3" key="1">
    <citation type="submission" date="2020-03" db="EMBL/GenBank/DDBJ databases">
        <title>Bradyrhizobium diversity isolated from nodules of Indigofera sp.</title>
        <authorList>
            <person name="Klepa M."/>
            <person name="Helene L."/>
            <person name="Hungria M."/>
        </authorList>
    </citation>
    <scope>NUCLEOTIDE SEQUENCE [LARGE SCALE GENOMIC DNA]</scope>
    <source>
        <strain evidence="2 3">WSM 1791</strain>
    </source>
</reference>
<evidence type="ECO:0000256" key="1">
    <source>
        <dbReference type="SAM" id="MobiDB-lite"/>
    </source>
</evidence>
<evidence type="ECO:0000313" key="3">
    <source>
        <dbReference type="Proteomes" id="UP000544122"/>
    </source>
</evidence>
<protein>
    <submittedName>
        <fullName evidence="2">Uncharacterized protein</fullName>
    </submittedName>
</protein>
<organism evidence="2 3">
    <name type="scientific">Bradyrhizobium australiense</name>
    <dbReference type="NCBI Taxonomy" id="2721161"/>
    <lineage>
        <taxon>Bacteria</taxon>
        <taxon>Pseudomonadati</taxon>
        <taxon>Pseudomonadota</taxon>
        <taxon>Alphaproteobacteria</taxon>
        <taxon>Hyphomicrobiales</taxon>
        <taxon>Nitrobacteraceae</taxon>
        <taxon>Bradyrhizobium</taxon>
    </lineage>
</organism>